<organism evidence="2 3">
    <name type="scientific">Nelumbo nucifera</name>
    <name type="common">Sacred lotus</name>
    <dbReference type="NCBI Taxonomy" id="4432"/>
    <lineage>
        <taxon>Eukaryota</taxon>
        <taxon>Viridiplantae</taxon>
        <taxon>Streptophyta</taxon>
        <taxon>Embryophyta</taxon>
        <taxon>Tracheophyta</taxon>
        <taxon>Spermatophyta</taxon>
        <taxon>Magnoliopsida</taxon>
        <taxon>Proteales</taxon>
        <taxon>Nelumbonaceae</taxon>
        <taxon>Nelumbo</taxon>
    </lineage>
</organism>
<name>A0A822Z439_NELNU</name>
<keyword evidence="3" id="KW-1185">Reference proteome</keyword>
<accession>A0A822Z439</accession>
<protein>
    <submittedName>
        <fullName evidence="2">Uncharacterized protein</fullName>
    </submittedName>
</protein>
<evidence type="ECO:0000256" key="1">
    <source>
        <dbReference type="SAM" id="MobiDB-lite"/>
    </source>
</evidence>
<evidence type="ECO:0000313" key="3">
    <source>
        <dbReference type="Proteomes" id="UP000607653"/>
    </source>
</evidence>
<feature type="compositionally biased region" description="Basic and acidic residues" evidence="1">
    <location>
        <begin position="43"/>
        <end position="52"/>
    </location>
</feature>
<dbReference type="Proteomes" id="UP000607653">
    <property type="component" value="Unassembled WGS sequence"/>
</dbReference>
<dbReference type="AlphaFoldDB" id="A0A822Z439"/>
<dbReference type="PANTHER" id="PTHR35132:SF1">
    <property type="entry name" value="SERINE_ARGININE REPETITIVE MATRIX-LIKE PROTEIN"/>
    <property type="match status" value="1"/>
</dbReference>
<gene>
    <name evidence="2" type="ORF">HUJ06_008840</name>
</gene>
<dbReference type="EMBL" id="DUZY01000004">
    <property type="protein sequence ID" value="DAD38199.1"/>
    <property type="molecule type" value="Genomic_DNA"/>
</dbReference>
<feature type="region of interest" description="Disordered" evidence="1">
    <location>
        <begin position="31"/>
        <end position="61"/>
    </location>
</feature>
<comment type="caution">
    <text evidence="2">The sequence shown here is derived from an EMBL/GenBank/DDBJ whole genome shotgun (WGS) entry which is preliminary data.</text>
</comment>
<dbReference type="PANTHER" id="PTHR35132">
    <property type="entry name" value="SERINE/ARGININE REPETITIVE MATRIX-LIKE PROTEIN"/>
    <property type="match status" value="1"/>
</dbReference>
<sequence length="260" mass="28239">MVRNPSFPQPNLHSTDELFVDGILLPLHLPSHHSNPPVSEPKANVEEMHTPEPESELGSRLESATLLSESPLVFLTFKRWGDIFKKGERKAEAVASSTTTNNHEDRDKDKKKERKSSSGVNATKLNINIWPFSISRSVSSAPCSRSNSTGEYKFWKWPSSLVCQVRRGGSDARSSKPLAWNANKGSKNVGGGGARARVLNLNVLMCIGCHSHLSCRNDASRAIGNGCSHEQGQGVASSRSGTFCSLRGGDDDNLRASSVL</sequence>
<evidence type="ECO:0000313" key="2">
    <source>
        <dbReference type="EMBL" id="DAD38199.1"/>
    </source>
</evidence>
<reference evidence="2 3" key="1">
    <citation type="journal article" date="2020" name="Mol. Biol. Evol.">
        <title>Distinct Expression and Methylation Patterns for Genes with Different Fates following a Single Whole-Genome Duplication in Flowering Plants.</title>
        <authorList>
            <person name="Shi T."/>
            <person name="Rahmani R.S."/>
            <person name="Gugger P.F."/>
            <person name="Wang M."/>
            <person name="Li H."/>
            <person name="Zhang Y."/>
            <person name="Li Z."/>
            <person name="Wang Q."/>
            <person name="Van de Peer Y."/>
            <person name="Marchal K."/>
            <person name="Chen J."/>
        </authorList>
    </citation>
    <scope>NUCLEOTIDE SEQUENCE [LARGE SCALE GENOMIC DNA]</scope>
    <source>
        <tissue evidence="2">Leaf</tissue>
    </source>
</reference>
<proteinExistence type="predicted"/>
<feature type="region of interest" description="Disordered" evidence="1">
    <location>
        <begin position="89"/>
        <end position="120"/>
    </location>
</feature>